<keyword evidence="2" id="KW-1185">Reference proteome</keyword>
<evidence type="ECO:0000313" key="1">
    <source>
        <dbReference type="EMBL" id="SDL17879.1"/>
    </source>
</evidence>
<dbReference type="RefSeq" id="WP_281191631.1">
    <property type="nucleotide sequence ID" value="NZ_FNFB01000017.1"/>
</dbReference>
<dbReference type="STRING" id="683260.SAMN05421874_11736"/>
<dbReference type="AlphaFoldDB" id="A0A1G9HY44"/>
<dbReference type="Proteomes" id="UP000198683">
    <property type="component" value="Unassembled WGS sequence"/>
</dbReference>
<dbReference type="EMBL" id="FNFB01000017">
    <property type="protein sequence ID" value="SDL17879.1"/>
    <property type="molecule type" value="Genomic_DNA"/>
</dbReference>
<sequence>MLIECAQARWCAADASHLVVPVRAWARLERGLLDEREEFAR</sequence>
<accession>A0A1G9HY44</accession>
<proteinExistence type="predicted"/>
<protein>
    <submittedName>
        <fullName evidence="1">Uncharacterized protein</fullName>
    </submittedName>
</protein>
<reference evidence="1 2" key="1">
    <citation type="submission" date="2016-10" db="EMBL/GenBank/DDBJ databases">
        <authorList>
            <person name="de Groot N.N."/>
        </authorList>
    </citation>
    <scope>NUCLEOTIDE SEQUENCE [LARGE SCALE GENOMIC DNA]</scope>
    <source>
        <strain evidence="1 2">CGMCC 4.5681</strain>
    </source>
</reference>
<evidence type="ECO:0000313" key="2">
    <source>
        <dbReference type="Proteomes" id="UP000198683"/>
    </source>
</evidence>
<organism evidence="1 2">
    <name type="scientific">Nonomuraea maritima</name>
    <dbReference type="NCBI Taxonomy" id="683260"/>
    <lineage>
        <taxon>Bacteria</taxon>
        <taxon>Bacillati</taxon>
        <taxon>Actinomycetota</taxon>
        <taxon>Actinomycetes</taxon>
        <taxon>Streptosporangiales</taxon>
        <taxon>Streptosporangiaceae</taxon>
        <taxon>Nonomuraea</taxon>
    </lineage>
</organism>
<gene>
    <name evidence="1" type="ORF">SAMN05421874_11736</name>
</gene>
<name>A0A1G9HY44_9ACTN</name>